<name>A0A0G4NG62_VERLO</name>
<proteinExistence type="predicted"/>
<sequence>MPPPNQRPQRQKKRMTSPERWEIRQLIASGVAKASDYPDLNEDYNATLRGDGEMELEEEVDIEVREEEPPFLAGQTKQSLELSPIRVVKAPDGSMNRAAMSGTALAKERKELKQQEAEAAAQEENKVDLSTQWNDPMADPDKRKFASDMRNA</sequence>
<dbReference type="EMBL" id="CVQI01034797">
    <property type="protein sequence ID" value="CRK45413.1"/>
    <property type="molecule type" value="Genomic_DNA"/>
</dbReference>
<evidence type="ECO:0000256" key="1">
    <source>
        <dbReference type="SAM" id="MobiDB-lite"/>
    </source>
</evidence>
<dbReference type="AlphaFoldDB" id="A0A0G4NG62"/>
<feature type="non-terminal residue" evidence="2">
    <location>
        <position position="152"/>
    </location>
</feature>
<evidence type="ECO:0000313" key="2">
    <source>
        <dbReference type="EMBL" id="CRK45413.1"/>
    </source>
</evidence>
<organism evidence="2 3">
    <name type="scientific">Verticillium longisporum</name>
    <name type="common">Verticillium dahliae var. longisporum</name>
    <dbReference type="NCBI Taxonomy" id="100787"/>
    <lineage>
        <taxon>Eukaryota</taxon>
        <taxon>Fungi</taxon>
        <taxon>Dikarya</taxon>
        <taxon>Ascomycota</taxon>
        <taxon>Pezizomycotina</taxon>
        <taxon>Sordariomycetes</taxon>
        <taxon>Hypocreomycetidae</taxon>
        <taxon>Glomerellales</taxon>
        <taxon>Plectosphaerellaceae</taxon>
        <taxon>Verticillium</taxon>
    </lineage>
</organism>
<evidence type="ECO:0000313" key="3">
    <source>
        <dbReference type="Proteomes" id="UP000045706"/>
    </source>
</evidence>
<reference evidence="3" key="1">
    <citation type="submission" date="2015-05" db="EMBL/GenBank/DDBJ databases">
        <authorList>
            <person name="Fogelqvist Johan"/>
        </authorList>
    </citation>
    <scope>NUCLEOTIDE SEQUENCE [LARGE SCALE GENOMIC DNA]</scope>
</reference>
<feature type="region of interest" description="Disordered" evidence="1">
    <location>
        <begin position="93"/>
        <end position="152"/>
    </location>
</feature>
<feature type="compositionally biased region" description="Basic and acidic residues" evidence="1">
    <location>
        <begin position="106"/>
        <end position="116"/>
    </location>
</feature>
<gene>
    <name evidence="2" type="ORF">BN1723_019729</name>
</gene>
<dbReference type="Proteomes" id="UP000045706">
    <property type="component" value="Unassembled WGS sequence"/>
</dbReference>
<protein>
    <submittedName>
        <fullName evidence="2">Uncharacterized protein</fullName>
    </submittedName>
</protein>
<feature type="region of interest" description="Disordered" evidence="1">
    <location>
        <begin position="1"/>
        <end position="20"/>
    </location>
</feature>
<feature type="compositionally biased region" description="Basic and acidic residues" evidence="1">
    <location>
        <begin position="139"/>
        <end position="152"/>
    </location>
</feature>
<accession>A0A0G4NG62</accession>